<reference evidence="1" key="1">
    <citation type="submission" date="2022-06" db="EMBL/GenBank/DDBJ databases">
        <title>Uncovering the hologenomic basis of an extraordinary plant invasion.</title>
        <authorList>
            <person name="Bieker V.C."/>
            <person name="Martin M.D."/>
            <person name="Gilbert T."/>
            <person name="Hodgins K."/>
            <person name="Battlay P."/>
            <person name="Petersen B."/>
            <person name="Wilson J."/>
        </authorList>
    </citation>
    <scope>NUCLEOTIDE SEQUENCE</scope>
    <source>
        <strain evidence="1">AA19_3_7</strain>
        <tissue evidence="1">Leaf</tissue>
    </source>
</reference>
<name>A0AAD5BW06_AMBAR</name>
<gene>
    <name evidence="1" type="ORF">M8C21_003712</name>
</gene>
<comment type="caution">
    <text evidence="1">The sequence shown here is derived from an EMBL/GenBank/DDBJ whole genome shotgun (WGS) entry which is preliminary data.</text>
</comment>
<organism evidence="1 2">
    <name type="scientific">Ambrosia artemisiifolia</name>
    <name type="common">Common ragweed</name>
    <dbReference type="NCBI Taxonomy" id="4212"/>
    <lineage>
        <taxon>Eukaryota</taxon>
        <taxon>Viridiplantae</taxon>
        <taxon>Streptophyta</taxon>
        <taxon>Embryophyta</taxon>
        <taxon>Tracheophyta</taxon>
        <taxon>Spermatophyta</taxon>
        <taxon>Magnoliopsida</taxon>
        <taxon>eudicotyledons</taxon>
        <taxon>Gunneridae</taxon>
        <taxon>Pentapetalae</taxon>
        <taxon>asterids</taxon>
        <taxon>campanulids</taxon>
        <taxon>Asterales</taxon>
        <taxon>Asteraceae</taxon>
        <taxon>Asteroideae</taxon>
        <taxon>Heliantheae alliance</taxon>
        <taxon>Heliantheae</taxon>
        <taxon>Ambrosia</taxon>
    </lineage>
</organism>
<evidence type="ECO:0000313" key="2">
    <source>
        <dbReference type="Proteomes" id="UP001206925"/>
    </source>
</evidence>
<keyword evidence="2" id="KW-1185">Reference proteome</keyword>
<dbReference type="Proteomes" id="UP001206925">
    <property type="component" value="Unassembled WGS sequence"/>
</dbReference>
<accession>A0AAD5BW06</accession>
<evidence type="ECO:0000313" key="1">
    <source>
        <dbReference type="EMBL" id="KAI7729441.1"/>
    </source>
</evidence>
<dbReference type="AlphaFoldDB" id="A0AAD5BW06"/>
<protein>
    <submittedName>
        <fullName evidence="1">Uncharacterized protein</fullName>
    </submittedName>
</protein>
<proteinExistence type="predicted"/>
<sequence length="119" mass="13635">MVKVVRQSIVERPLFKELKDEEVEFFRAKFAGGQADRADRAVKAIFRYVLVYAPPSPSINTLDRRIWTPAYLLFQENSFIAQTVPPMETATCRLQLLTVDSFSFKSAVLLEINNARSCF</sequence>
<dbReference type="EMBL" id="JAMZMK010011005">
    <property type="protein sequence ID" value="KAI7729441.1"/>
    <property type="molecule type" value="Genomic_DNA"/>
</dbReference>